<evidence type="ECO:0000256" key="1">
    <source>
        <dbReference type="SAM" id="SignalP"/>
    </source>
</evidence>
<feature type="signal peptide" evidence="1">
    <location>
        <begin position="1"/>
        <end position="21"/>
    </location>
</feature>
<dbReference type="OrthoDB" id="1524766at2"/>
<keyword evidence="3" id="KW-1185">Reference proteome</keyword>
<dbReference type="EMBL" id="QTJU01000013">
    <property type="protein sequence ID" value="RFM25897.1"/>
    <property type="molecule type" value="Genomic_DNA"/>
</dbReference>
<accession>A0A3E1NDE8</accession>
<dbReference type="InterPro" id="IPR031977">
    <property type="entry name" value="DUF4783"/>
</dbReference>
<comment type="caution">
    <text evidence="2">The sequence shown here is derived from an EMBL/GenBank/DDBJ whole genome shotgun (WGS) entry which is preliminary data.</text>
</comment>
<sequence>MKKIMLLAGFALILAAFRVGPDADSIVSALKQGNAEMLSQYFDNILDIKLPEKDEIKNVGKNQAGITLRNFFEENHVKSFEPTSQREMSGTMYIAGKLQCAYKAYNVTMMMKAKGDKMSIITIRINS</sequence>
<evidence type="ECO:0000313" key="3">
    <source>
        <dbReference type="Proteomes" id="UP000261284"/>
    </source>
</evidence>
<dbReference type="Gene3D" id="3.10.450.50">
    <property type="match status" value="1"/>
</dbReference>
<evidence type="ECO:0000313" key="2">
    <source>
        <dbReference type="EMBL" id="RFM25897.1"/>
    </source>
</evidence>
<dbReference type="AlphaFoldDB" id="A0A3E1NDE8"/>
<protein>
    <submittedName>
        <fullName evidence="2">DUF4783 domain-containing protein</fullName>
    </submittedName>
</protein>
<dbReference type="Proteomes" id="UP000261284">
    <property type="component" value="Unassembled WGS sequence"/>
</dbReference>
<organism evidence="2 3">
    <name type="scientific">Deminuibacter soli</name>
    <dbReference type="NCBI Taxonomy" id="2291815"/>
    <lineage>
        <taxon>Bacteria</taxon>
        <taxon>Pseudomonadati</taxon>
        <taxon>Bacteroidota</taxon>
        <taxon>Chitinophagia</taxon>
        <taxon>Chitinophagales</taxon>
        <taxon>Chitinophagaceae</taxon>
        <taxon>Deminuibacter</taxon>
    </lineage>
</organism>
<proteinExistence type="predicted"/>
<keyword evidence="1" id="KW-0732">Signal</keyword>
<reference evidence="2 3" key="1">
    <citation type="submission" date="2018-08" db="EMBL/GenBank/DDBJ databases">
        <title>Chitinophagaceae sp. K23C18032701, a novel bacterium isolated from forest soil.</title>
        <authorList>
            <person name="Wang C."/>
        </authorList>
    </citation>
    <scope>NUCLEOTIDE SEQUENCE [LARGE SCALE GENOMIC DNA]</scope>
    <source>
        <strain evidence="2 3">K23C18032701</strain>
    </source>
</reference>
<dbReference type="Pfam" id="PF16022">
    <property type="entry name" value="DUF4783"/>
    <property type="match status" value="1"/>
</dbReference>
<feature type="chain" id="PRO_5017752872" evidence="1">
    <location>
        <begin position="22"/>
        <end position="127"/>
    </location>
</feature>
<gene>
    <name evidence="2" type="ORF">DXN05_22510</name>
</gene>
<name>A0A3E1NDE8_9BACT</name>
<dbReference type="RefSeq" id="WP_116849562.1">
    <property type="nucleotide sequence ID" value="NZ_QTJU01000013.1"/>
</dbReference>